<protein>
    <recommendedName>
        <fullName evidence="4">C2H2-type domain-containing protein</fullName>
    </recommendedName>
</protein>
<dbReference type="Proteomes" id="UP001153050">
    <property type="component" value="Unassembled WGS sequence"/>
</dbReference>
<evidence type="ECO:0000256" key="1">
    <source>
        <dbReference type="SAM" id="MobiDB-lite"/>
    </source>
</evidence>
<reference evidence="2 3" key="1">
    <citation type="submission" date="2022-03" db="EMBL/GenBank/DDBJ databases">
        <authorList>
            <person name="Brunel B."/>
        </authorList>
    </citation>
    <scope>NUCLEOTIDE SEQUENCE [LARGE SCALE GENOMIC DNA]</scope>
    <source>
        <strain evidence="2">STM5069sample</strain>
    </source>
</reference>
<gene>
    <name evidence="2" type="ORF">MES5069_1610014</name>
</gene>
<evidence type="ECO:0008006" key="4">
    <source>
        <dbReference type="Google" id="ProtNLM"/>
    </source>
</evidence>
<evidence type="ECO:0000313" key="3">
    <source>
        <dbReference type="Proteomes" id="UP001153050"/>
    </source>
</evidence>
<feature type="region of interest" description="Disordered" evidence="1">
    <location>
        <begin position="155"/>
        <end position="194"/>
    </location>
</feature>
<evidence type="ECO:0000313" key="2">
    <source>
        <dbReference type="EMBL" id="CAH2397110.1"/>
    </source>
</evidence>
<proteinExistence type="predicted"/>
<organism evidence="2 3">
    <name type="scientific">Mesorhizobium escarrei</name>
    <dbReference type="NCBI Taxonomy" id="666018"/>
    <lineage>
        <taxon>Bacteria</taxon>
        <taxon>Pseudomonadati</taxon>
        <taxon>Pseudomonadota</taxon>
        <taxon>Alphaproteobacteria</taxon>
        <taxon>Hyphomicrobiales</taxon>
        <taxon>Phyllobacteriaceae</taxon>
        <taxon>Mesorhizobium</taxon>
    </lineage>
</organism>
<keyword evidence="3" id="KW-1185">Reference proteome</keyword>
<accession>A0ABN8JH04</accession>
<dbReference type="EMBL" id="CAKXZT010000070">
    <property type="protein sequence ID" value="CAH2397110.1"/>
    <property type="molecule type" value="Genomic_DNA"/>
</dbReference>
<comment type="caution">
    <text evidence="2">The sequence shown here is derived from an EMBL/GenBank/DDBJ whole genome shotgun (WGS) entry which is preliminary data.</text>
</comment>
<name>A0ABN8JH04_9HYPH</name>
<sequence length="205" mass="23184">MFSGYLPTEILNCGSAQMGYSAILTDDSSKWKNLCMLTVDFRCGEVCSIADFLQHITSIHYANYDRETCRSCRENHAEIVKVLLLVRRPEPSEDAYFDKFTKRFCAMRCRSAGKAEMENRMECLSCACEVKLPHQYYFCSLQCFDETTRTTNWRMLSDGLPPSGRSVGSQSRTGAGPNVPRPRSSSRGRLRLRVPEVAQQLAGHA</sequence>